<dbReference type="Proteomes" id="UP000013827">
    <property type="component" value="Unassembled WGS sequence"/>
</dbReference>
<evidence type="ECO:0000256" key="8">
    <source>
        <dbReference type="ARBA" id="ARBA00022982"/>
    </source>
</evidence>
<evidence type="ECO:0000256" key="12">
    <source>
        <dbReference type="ARBA" id="ARBA00038168"/>
    </source>
</evidence>
<keyword evidence="4" id="KW-0812">Transmembrane</keyword>
<dbReference type="InterPro" id="IPR036400">
    <property type="entry name" value="Cyt_B5-like_heme/steroid_sf"/>
</dbReference>
<feature type="domain" description="Cytochrome b5 heme-binding" evidence="13">
    <location>
        <begin position="2"/>
        <end position="75"/>
    </location>
</feature>
<name>A0A0D3L2B3_EMIH1</name>
<dbReference type="PANTHER" id="PTHR19359:SF150">
    <property type="entry name" value="CYTOCHROME B5"/>
    <property type="match status" value="1"/>
</dbReference>
<dbReference type="PaxDb" id="2903-EOD42148"/>
<dbReference type="EnsemblProtists" id="EOD42148">
    <property type="protein sequence ID" value="EOD42148"/>
    <property type="gene ID" value="EMIHUDRAFT_60965"/>
</dbReference>
<keyword evidence="10" id="KW-0472">Membrane</keyword>
<comment type="similarity">
    <text evidence="12">Belongs to the cytochrome b5 family.</text>
</comment>
<dbReference type="OMA" id="AFDDFGH"/>
<dbReference type="GeneID" id="17287418"/>
<evidence type="ECO:0000313" key="15">
    <source>
        <dbReference type="Proteomes" id="UP000013827"/>
    </source>
</evidence>
<protein>
    <recommendedName>
        <fullName evidence="13">Cytochrome b5 heme-binding domain-containing protein</fullName>
    </recommendedName>
</protein>
<dbReference type="PRINTS" id="PR00363">
    <property type="entry name" value="CYTOCHROMEB5"/>
</dbReference>
<proteinExistence type="inferred from homology"/>
<dbReference type="GO" id="GO:0005789">
    <property type="term" value="C:endoplasmic reticulum membrane"/>
    <property type="evidence" value="ECO:0007669"/>
    <property type="project" value="UniProtKB-SubCell"/>
</dbReference>
<evidence type="ECO:0000256" key="7">
    <source>
        <dbReference type="ARBA" id="ARBA00022848"/>
    </source>
</evidence>
<dbReference type="eggNOG" id="KOG0537">
    <property type="taxonomic scope" value="Eukaryota"/>
</dbReference>
<evidence type="ECO:0000256" key="1">
    <source>
        <dbReference type="ARBA" id="ARBA00004131"/>
    </source>
</evidence>
<keyword evidence="6" id="KW-0256">Endoplasmic reticulum</keyword>
<keyword evidence="5" id="KW-0479">Metal-binding</keyword>
<dbReference type="GO" id="GO:0020037">
    <property type="term" value="F:heme binding"/>
    <property type="evidence" value="ECO:0007669"/>
    <property type="project" value="TreeGrafter"/>
</dbReference>
<dbReference type="AlphaFoldDB" id="A0A0D3L2B3"/>
<evidence type="ECO:0000256" key="11">
    <source>
        <dbReference type="ARBA" id="ARBA00037877"/>
    </source>
</evidence>
<evidence type="ECO:0000256" key="10">
    <source>
        <dbReference type="ARBA" id="ARBA00023136"/>
    </source>
</evidence>
<dbReference type="Pfam" id="PF00173">
    <property type="entry name" value="Cyt-b5"/>
    <property type="match status" value="1"/>
</dbReference>
<reference evidence="14" key="2">
    <citation type="submission" date="2024-10" db="UniProtKB">
        <authorList>
            <consortium name="EnsemblProtists"/>
        </authorList>
    </citation>
    <scope>IDENTIFICATION</scope>
</reference>
<dbReference type="KEGG" id="ehx:EMIHUDRAFT_60965"/>
<keyword evidence="2" id="KW-0813">Transport</keyword>
<dbReference type="PROSITE" id="PS50255">
    <property type="entry name" value="CYTOCHROME_B5_2"/>
    <property type="match status" value="1"/>
</dbReference>
<dbReference type="SMART" id="SM01117">
    <property type="entry name" value="Cyt-b5"/>
    <property type="match status" value="1"/>
</dbReference>
<dbReference type="InterPro" id="IPR050668">
    <property type="entry name" value="Cytochrome_b5"/>
</dbReference>
<keyword evidence="9" id="KW-0408">Iron</keyword>
<dbReference type="HOGENOM" id="CLU_102602_4_3_1"/>
<evidence type="ECO:0000313" key="14">
    <source>
        <dbReference type="EnsemblProtists" id="EOD42148"/>
    </source>
</evidence>
<evidence type="ECO:0000256" key="9">
    <source>
        <dbReference type="ARBA" id="ARBA00023004"/>
    </source>
</evidence>
<keyword evidence="7" id="KW-0492">Microsome</keyword>
<evidence type="ECO:0000256" key="5">
    <source>
        <dbReference type="ARBA" id="ARBA00022723"/>
    </source>
</evidence>
<evidence type="ECO:0000256" key="4">
    <source>
        <dbReference type="ARBA" id="ARBA00022692"/>
    </source>
</evidence>
<comment type="subcellular location">
    <subcellularLocation>
        <location evidence="1">Endoplasmic reticulum membrane</location>
        <topology evidence="1">Single-pass membrane protein</topology>
        <orientation evidence="1">Cytoplasmic side</orientation>
    </subcellularLocation>
    <subcellularLocation>
        <location evidence="11">Microsome membrane</location>
        <topology evidence="11">Single-pass membrane protein</topology>
        <orientation evidence="11">Cytoplasmic side</orientation>
    </subcellularLocation>
</comment>
<dbReference type="SUPFAM" id="SSF55856">
    <property type="entry name" value="Cytochrome b5-like heme/steroid binding domain"/>
    <property type="match status" value="1"/>
</dbReference>
<keyword evidence="15" id="KW-1185">Reference proteome</keyword>
<evidence type="ECO:0000256" key="3">
    <source>
        <dbReference type="ARBA" id="ARBA00022617"/>
    </source>
</evidence>
<dbReference type="Gene3D" id="3.10.120.10">
    <property type="entry name" value="Cytochrome b5-like heme/steroid binding domain"/>
    <property type="match status" value="1"/>
</dbReference>
<keyword evidence="8" id="KW-0249">Electron transport</keyword>
<dbReference type="RefSeq" id="XP_005794577.1">
    <property type="nucleotide sequence ID" value="XM_005794520.1"/>
</dbReference>
<accession>A0A0D3L2B3</accession>
<dbReference type="STRING" id="2903.R1E3D9"/>
<keyword evidence="3" id="KW-0349">Heme</keyword>
<organism evidence="14 15">
    <name type="scientific">Emiliania huxleyi (strain CCMP1516)</name>
    <dbReference type="NCBI Taxonomy" id="280463"/>
    <lineage>
        <taxon>Eukaryota</taxon>
        <taxon>Haptista</taxon>
        <taxon>Haptophyta</taxon>
        <taxon>Prymnesiophyceae</taxon>
        <taxon>Isochrysidales</taxon>
        <taxon>Noelaerhabdaceae</taxon>
        <taxon>Emiliania</taxon>
    </lineage>
</organism>
<evidence type="ECO:0000259" key="13">
    <source>
        <dbReference type="PROSITE" id="PS50255"/>
    </source>
</evidence>
<evidence type="ECO:0000256" key="2">
    <source>
        <dbReference type="ARBA" id="ARBA00022448"/>
    </source>
</evidence>
<evidence type="ECO:0000256" key="6">
    <source>
        <dbReference type="ARBA" id="ARBA00022824"/>
    </source>
</evidence>
<reference evidence="15" key="1">
    <citation type="journal article" date="2013" name="Nature">
        <title>Pan genome of the phytoplankton Emiliania underpins its global distribution.</title>
        <authorList>
            <person name="Read B.A."/>
            <person name="Kegel J."/>
            <person name="Klute M.J."/>
            <person name="Kuo A."/>
            <person name="Lefebvre S.C."/>
            <person name="Maumus F."/>
            <person name="Mayer C."/>
            <person name="Miller J."/>
            <person name="Monier A."/>
            <person name="Salamov A."/>
            <person name="Young J."/>
            <person name="Aguilar M."/>
            <person name="Claverie J.M."/>
            <person name="Frickenhaus S."/>
            <person name="Gonzalez K."/>
            <person name="Herman E.K."/>
            <person name="Lin Y.C."/>
            <person name="Napier J."/>
            <person name="Ogata H."/>
            <person name="Sarno A.F."/>
            <person name="Shmutz J."/>
            <person name="Schroeder D."/>
            <person name="de Vargas C."/>
            <person name="Verret F."/>
            <person name="von Dassow P."/>
            <person name="Valentin K."/>
            <person name="Van de Peer Y."/>
            <person name="Wheeler G."/>
            <person name="Dacks J.B."/>
            <person name="Delwiche C.F."/>
            <person name="Dyhrman S.T."/>
            <person name="Glockner G."/>
            <person name="John U."/>
            <person name="Richards T."/>
            <person name="Worden A.Z."/>
            <person name="Zhang X."/>
            <person name="Grigoriev I.V."/>
            <person name="Allen A.E."/>
            <person name="Bidle K."/>
            <person name="Borodovsky M."/>
            <person name="Bowler C."/>
            <person name="Brownlee C."/>
            <person name="Cock J.M."/>
            <person name="Elias M."/>
            <person name="Gladyshev V.N."/>
            <person name="Groth M."/>
            <person name="Guda C."/>
            <person name="Hadaegh A."/>
            <person name="Iglesias-Rodriguez M.D."/>
            <person name="Jenkins J."/>
            <person name="Jones B.M."/>
            <person name="Lawson T."/>
            <person name="Leese F."/>
            <person name="Lindquist E."/>
            <person name="Lobanov A."/>
            <person name="Lomsadze A."/>
            <person name="Malik S.B."/>
            <person name="Marsh M.E."/>
            <person name="Mackinder L."/>
            <person name="Mock T."/>
            <person name="Mueller-Roeber B."/>
            <person name="Pagarete A."/>
            <person name="Parker M."/>
            <person name="Probert I."/>
            <person name="Quesneville H."/>
            <person name="Raines C."/>
            <person name="Rensing S.A."/>
            <person name="Riano-Pachon D.M."/>
            <person name="Richier S."/>
            <person name="Rokitta S."/>
            <person name="Shiraiwa Y."/>
            <person name="Soanes D.M."/>
            <person name="van der Giezen M."/>
            <person name="Wahlund T.M."/>
            <person name="Williams B."/>
            <person name="Wilson W."/>
            <person name="Wolfe G."/>
            <person name="Wurch L.L."/>
        </authorList>
    </citation>
    <scope>NUCLEOTIDE SEQUENCE</scope>
</reference>
<dbReference type="PANTHER" id="PTHR19359">
    <property type="entry name" value="CYTOCHROME B5"/>
    <property type="match status" value="1"/>
</dbReference>
<dbReference type="InterPro" id="IPR001199">
    <property type="entry name" value="Cyt_B5-like_heme/steroid-bd"/>
</dbReference>
<sequence length="75" mass="8214">MSRRVSSAELAAHATNESCWIVIHGDVYDVTDFHHPGGNDRLFERGGRDASAAFDAIGHSMHATKHMQALRVGQL</sequence>
<dbReference type="GO" id="GO:0046872">
    <property type="term" value="F:metal ion binding"/>
    <property type="evidence" value="ECO:0007669"/>
    <property type="project" value="UniProtKB-KW"/>
</dbReference>